<comment type="similarity">
    <text evidence="1">Belongs to the peptidase A1 family.</text>
</comment>
<feature type="domain" description="Peptidase A1" evidence="5">
    <location>
        <begin position="93"/>
        <end position="399"/>
    </location>
</feature>
<evidence type="ECO:0000313" key="6">
    <source>
        <dbReference type="EMBL" id="KIP07064.1"/>
    </source>
</evidence>
<protein>
    <recommendedName>
        <fullName evidence="5">Peptidase A1 domain-containing protein</fullName>
    </recommendedName>
</protein>
<keyword evidence="3" id="KW-1015">Disulfide bond</keyword>
<keyword evidence="7" id="KW-1185">Reference proteome</keyword>
<evidence type="ECO:0000259" key="5">
    <source>
        <dbReference type="PROSITE" id="PS51767"/>
    </source>
</evidence>
<feature type="active site" evidence="2">
    <location>
        <position position="288"/>
    </location>
</feature>
<dbReference type="PANTHER" id="PTHR47966">
    <property type="entry name" value="BETA-SITE APP-CLEAVING ENZYME, ISOFORM A-RELATED"/>
    <property type="match status" value="1"/>
</dbReference>
<evidence type="ECO:0000313" key="7">
    <source>
        <dbReference type="Proteomes" id="UP000053257"/>
    </source>
</evidence>
<dbReference type="InterPro" id="IPR001461">
    <property type="entry name" value="Aspartic_peptidase_A1"/>
</dbReference>
<feature type="chain" id="PRO_5002176440" description="Peptidase A1 domain-containing protein" evidence="4">
    <location>
        <begin position="18"/>
        <end position="402"/>
    </location>
</feature>
<dbReference type="Gene3D" id="2.40.70.10">
    <property type="entry name" value="Acid Proteases"/>
    <property type="match status" value="2"/>
</dbReference>
<dbReference type="Pfam" id="PF00026">
    <property type="entry name" value="Asp"/>
    <property type="match status" value="1"/>
</dbReference>
<keyword evidence="4" id="KW-0732">Signal</keyword>
<dbReference type="PRINTS" id="PR00792">
    <property type="entry name" value="PEPSIN"/>
</dbReference>
<name>A0A0C3NPK8_PHLG1</name>
<sequence>MLTIEFVLLATVSLALGSPAASGKRSITIPLQRRSAPPSSVNITELYSRVNSLVAKYEAGIAAHNLNTGSAHQLQRRSSTAEELKVEGGGTLWEGLITVGSPTQTFAVNFDTGRADLILPGPDCTTECRGRTKYDPEGSSSSVDAGNFVFYDQEGAVRGEVYRDEISLAGLSVRNQTFGAALTYTSAFALSVAPADGVLGLAFGSASMFETTPLVQALFARNELAAPVFAFKLTAAGPELSLGGVDSALYTGGFTYAPVTAEPFWNIALDGVSVDGAVVLGSAQSMIDTGTPLIVAPSAQARQLYAAVPGSGSVRGPGGSEVYTFPCGAGTTLSLIFSGRAFEVPASMFELGPADGEQSGDCVGAVVGSDQVSFWVVGDTFLQTVYTSFDMAKRRVGFASLK</sequence>
<feature type="signal peptide" evidence="4">
    <location>
        <begin position="1"/>
        <end position="17"/>
    </location>
</feature>
<dbReference type="STRING" id="745531.A0A0C3NPK8"/>
<evidence type="ECO:0000256" key="3">
    <source>
        <dbReference type="PIRSR" id="PIRSR601461-2"/>
    </source>
</evidence>
<evidence type="ECO:0000256" key="2">
    <source>
        <dbReference type="PIRSR" id="PIRSR601461-1"/>
    </source>
</evidence>
<dbReference type="InterPro" id="IPR033121">
    <property type="entry name" value="PEPTIDASE_A1"/>
</dbReference>
<dbReference type="GO" id="GO:0004190">
    <property type="term" value="F:aspartic-type endopeptidase activity"/>
    <property type="evidence" value="ECO:0007669"/>
    <property type="project" value="InterPro"/>
</dbReference>
<gene>
    <name evidence="6" type="ORF">PHLGIDRAFT_118404</name>
</gene>
<dbReference type="InterPro" id="IPR021109">
    <property type="entry name" value="Peptidase_aspartic_dom_sf"/>
</dbReference>
<evidence type="ECO:0000256" key="4">
    <source>
        <dbReference type="SAM" id="SignalP"/>
    </source>
</evidence>
<dbReference type="InterPro" id="IPR034164">
    <property type="entry name" value="Pepsin-like_dom"/>
</dbReference>
<reference evidence="6 7" key="1">
    <citation type="journal article" date="2014" name="PLoS Genet.">
        <title>Analysis of the Phlebiopsis gigantea genome, transcriptome and secretome provides insight into its pioneer colonization strategies of wood.</title>
        <authorList>
            <person name="Hori C."/>
            <person name="Ishida T."/>
            <person name="Igarashi K."/>
            <person name="Samejima M."/>
            <person name="Suzuki H."/>
            <person name="Master E."/>
            <person name="Ferreira P."/>
            <person name="Ruiz-Duenas F.J."/>
            <person name="Held B."/>
            <person name="Canessa P."/>
            <person name="Larrondo L.F."/>
            <person name="Schmoll M."/>
            <person name="Druzhinina I.S."/>
            <person name="Kubicek C.P."/>
            <person name="Gaskell J.A."/>
            <person name="Kersten P."/>
            <person name="St John F."/>
            <person name="Glasner J."/>
            <person name="Sabat G."/>
            <person name="Splinter BonDurant S."/>
            <person name="Syed K."/>
            <person name="Yadav J."/>
            <person name="Mgbeahuruike A.C."/>
            <person name="Kovalchuk A."/>
            <person name="Asiegbu F.O."/>
            <person name="Lackner G."/>
            <person name="Hoffmeister D."/>
            <person name="Rencoret J."/>
            <person name="Gutierrez A."/>
            <person name="Sun H."/>
            <person name="Lindquist E."/>
            <person name="Barry K."/>
            <person name="Riley R."/>
            <person name="Grigoriev I.V."/>
            <person name="Henrissat B."/>
            <person name="Kues U."/>
            <person name="Berka R.M."/>
            <person name="Martinez A.T."/>
            <person name="Covert S.F."/>
            <person name="Blanchette R.A."/>
            <person name="Cullen D."/>
        </authorList>
    </citation>
    <scope>NUCLEOTIDE SEQUENCE [LARGE SCALE GENOMIC DNA]</scope>
    <source>
        <strain evidence="6 7">11061_1 CR5-6</strain>
    </source>
</reference>
<dbReference type="GO" id="GO:0006508">
    <property type="term" value="P:proteolysis"/>
    <property type="evidence" value="ECO:0007669"/>
    <property type="project" value="InterPro"/>
</dbReference>
<dbReference type="CDD" id="cd05471">
    <property type="entry name" value="pepsin_like"/>
    <property type="match status" value="1"/>
</dbReference>
<dbReference type="AlphaFoldDB" id="A0A0C3NPK8"/>
<dbReference type="EMBL" id="KN840504">
    <property type="protein sequence ID" value="KIP07064.1"/>
    <property type="molecule type" value="Genomic_DNA"/>
</dbReference>
<dbReference type="HOGENOM" id="CLU_013253_1_4_1"/>
<feature type="active site" evidence="2">
    <location>
        <position position="111"/>
    </location>
</feature>
<dbReference type="SUPFAM" id="SSF50630">
    <property type="entry name" value="Acid proteases"/>
    <property type="match status" value="1"/>
</dbReference>
<evidence type="ECO:0000256" key="1">
    <source>
        <dbReference type="ARBA" id="ARBA00007447"/>
    </source>
</evidence>
<dbReference type="Proteomes" id="UP000053257">
    <property type="component" value="Unassembled WGS sequence"/>
</dbReference>
<dbReference type="OrthoDB" id="2747330at2759"/>
<dbReference type="PANTHER" id="PTHR47966:SF57">
    <property type="entry name" value="PEPTIDASE A1 DOMAIN-CONTAINING PROTEIN"/>
    <property type="match status" value="1"/>
</dbReference>
<feature type="disulfide bond" evidence="3">
    <location>
        <begin position="124"/>
        <end position="128"/>
    </location>
</feature>
<accession>A0A0C3NPK8</accession>
<proteinExistence type="inferred from homology"/>
<organism evidence="6 7">
    <name type="scientific">Phlebiopsis gigantea (strain 11061_1 CR5-6)</name>
    <name type="common">White-rot fungus</name>
    <name type="synonym">Peniophora gigantea</name>
    <dbReference type="NCBI Taxonomy" id="745531"/>
    <lineage>
        <taxon>Eukaryota</taxon>
        <taxon>Fungi</taxon>
        <taxon>Dikarya</taxon>
        <taxon>Basidiomycota</taxon>
        <taxon>Agaricomycotina</taxon>
        <taxon>Agaricomycetes</taxon>
        <taxon>Polyporales</taxon>
        <taxon>Phanerochaetaceae</taxon>
        <taxon>Phlebiopsis</taxon>
    </lineage>
</organism>
<dbReference type="PROSITE" id="PS51767">
    <property type="entry name" value="PEPTIDASE_A1"/>
    <property type="match status" value="1"/>
</dbReference>